<reference evidence="1 2" key="1">
    <citation type="submission" date="2015-09" db="EMBL/GenBank/DDBJ databases">
        <authorList>
            <consortium name="Pathogen Informatics"/>
        </authorList>
    </citation>
    <scope>NUCLEOTIDE SEQUENCE [LARGE SCALE GENOMIC DNA]</scope>
    <source>
        <strain evidence="1 2">2789STDY5608891</strain>
    </source>
</reference>
<proteinExistence type="predicted"/>
<accession>A0A173RXN6</accession>
<dbReference type="OrthoDB" id="1855474at2"/>
<organism evidence="1 2">
    <name type="scientific">Eubacterium ramulus</name>
    <dbReference type="NCBI Taxonomy" id="39490"/>
    <lineage>
        <taxon>Bacteria</taxon>
        <taxon>Bacillati</taxon>
        <taxon>Bacillota</taxon>
        <taxon>Clostridia</taxon>
        <taxon>Eubacteriales</taxon>
        <taxon>Eubacteriaceae</taxon>
        <taxon>Eubacterium</taxon>
    </lineage>
</organism>
<gene>
    <name evidence="1" type="ORF">ERS852448_00670</name>
</gene>
<protein>
    <submittedName>
        <fullName evidence="1">Uncharacterized protein</fullName>
    </submittedName>
</protein>
<sequence>MRKTTEYKAENRLTVDIEGLMAMLSCGEVTAKKIADYAEARVIVGRRVLYNVDKIKKYLDAMAV</sequence>
<evidence type="ECO:0000313" key="2">
    <source>
        <dbReference type="Proteomes" id="UP000095492"/>
    </source>
</evidence>
<evidence type="ECO:0000313" key="1">
    <source>
        <dbReference type="EMBL" id="CUM82772.1"/>
    </source>
</evidence>
<dbReference type="EMBL" id="CYYA01000003">
    <property type="protein sequence ID" value="CUM82772.1"/>
    <property type="molecule type" value="Genomic_DNA"/>
</dbReference>
<dbReference type="Proteomes" id="UP000095492">
    <property type="component" value="Unassembled WGS sequence"/>
</dbReference>
<dbReference type="AlphaFoldDB" id="A0A173RXN6"/>
<name>A0A173RXN6_EUBRA</name>
<dbReference type="RefSeq" id="WP_002578394.1">
    <property type="nucleotide sequence ID" value="NZ_CP173382.1"/>
</dbReference>
<dbReference type="GeneID" id="97392165"/>